<evidence type="ECO:0000313" key="4">
    <source>
        <dbReference type="Proteomes" id="UP000436088"/>
    </source>
</evidence>
<dbReference type="InterPro" id="IPR001810">
    <property type="entry name" value="F-box_dom"/>
</dbReference>
<name>A0A6A3BD95_HIBSY</name>
<reference evidence="3" key="1">
    <citation type="submission" date="2019-09" db="EMBL/GenBank/DDBJ databases">
        <title>Draft genome information of white flower Hibiscus syriacus.</title>
        <authorList>
            <person name="Kim Y.-M."/>
        </authorList>
    </citation>
    <scope>NUCLEOTIDE SEQUENCE [LARGE SCALE GENOMIC DNA]</scope>
    <source>
        <strain evidence="3">YM2019G1</strain>
    </source>
</reference>
<keyword evidence="4" id="KW-1185">Reference proteome</keyword>
<feature type="domain" description="F-box" evidence="1">
    <location>
        <begin position="38"/>
        <end position="73"/>
    </location>
</feature>
<dbReference type="InterPro" id="IPR036047">
    <property type="entry name" value="F-box-like_dom_sf"/>
</dbReference>
<dbReference type="Pfam" id="PF23622">
    <property type="entry name" value="LRR_At1g61320_AtMIF1"/>
    <property type="match status" value="1"/>
</dbReference>
<dbReference type="InterPro" id="IPR053772">
    <property type="entry name" value="At1g61320/At1g61330-like"/>
</dbReference>
<dbReference type="SUPFAM" id="SSF81383">
    <property type="entry name" value="F-box domain"/>
    <property type="match status" value="1"/>
</dbReference>
<dbReference type="PANTHER" id="PTHR34145:SF68">
    <property type="entry name" value="FBD DOMAIN-CONTAINING PROTEIN"/>
    <property type="match status" value="1"/>
</dbReference>
<accession>A0A6A3BD95</accession>
<dbReference type="PANTHER" id="PTHR34145">
    <property type="entry name" value="OS02G0105600 PROTEIN"/>
    <property type="match status" value="1"/>
</dbReference>
<dbReference type="AlphaFoldDB" id="A0A6A3BD95"/>
<dbReference type="InterPro" id="IPR055357">
    <property type="entry name" value="LRR_At1g61320_AtMIF1"/>
</dbReference>
<feature type="domain" description="At1g61320/AtMIF1 LRR" evidence="2">
    <location>
        <begin position="153"/>
        <end position="314"/>
    </location>
</feature>
<dbReference type="EMBL" id="VEPZ02000867">
    <property type="protein sequence ID" value="KAE8714824.1"/>
    <property type="molecule type" value="Genomic_DNA"/>
</dbReference>
<organism evidence="3 4">
    <name type="scientific">Hibiscus syriacus</name>
    <name type="common">Rose of Sharon</name>
    <dbReference type="NCBI Taxonomy" id="106335"/>
    <lineage>
        <taxon>Eukaryota</taxon>
        <taxon>Viridiplantae</taxon>
        <taxon>Streptophyta</taxon>
        <taxon>Embryophyta</taxon>
        <taxon>Tracheophyta</taxon>
        <taxon>Spermatophyta</taxon>
        <taxon>Magnoliopsida</taxon>
        <taxon>eudicotyledons</taxon>
        <taxon>Gunneridae</taxon>
        <taxon>Pentapetalae</taxon>
        <taxon>rosids</taxon>
        <taxon>malvids</taxon>
        <taxon>Malvales</taxon>
        <taxon>Malvaceae</taxon>
        <taxon>Malvoideae</taxon>
        <taxon>Hibiscus</taxon>
    </lineage>
</organism>
<evidence type="ECO:0008006" key="5">
    <source>
        <dbReference type="Google" id="ProtNLM"/>
    </source>
</evidence>
<dbReference type="Pfam" id="PF00646">
    <property type="entry name" value="F-box"/>
    <property type="match status" value="1"/>
</dbReference>
<gene>
    <name evidence="3" type="ORF">F3Y22_tig00110187pilonHSYRG00093</name>
</gene>
<comment type="caution">
    <text evidence="3">The sequence shown here is derived from an EMBL/GenBank/DDBJ whole genome shotgun (WGS) entry which is preliminary data.</text>
</comment>
<dbReference type="Proteomes" id="UP000436088">
    <property type="component" value="Unassembled WGS sequence"/>
</dbReference>
<evidence type="ECO:0000313" key="3">
    <source>
        <dbReference type="EMBL" id="KAE8714824.1"/>
    </source>
</evidence>
<sequence length="353" mass="40513">MHLEFQSILELEMERFALKLSACTSKKLKRDIDGQDRISELPDEILVSVLSCMTMKEAAKTSVISRGWKKLWTFYPCLEFDGSQAMLKFAHPINGRKGKKIYVFERSRHYVCLVLLTSLILKQVDGSGEALAYFISNSPFLECLCVEGSNGPKIKIPTMNVLNITQLSIGRRGLKHFTRKMLGMPTVSTQLEMLAFSMASVEKWMKKYEYPILSHLKQLELSLFARDDESLLHFSSLINARPLLNKLSLELFWMKPNVKRKAKKAKKCPHHSLRVVNITGFVGKTIDTEFCIYLIKNAVMLEKITLDARPPIEESRLHDKKEVEKVNAARERAEWLKSKYFLGGKLVFCFPDN</sequence>
<proteinExistence type="predicted"/>
<dbReference type="CDD" id="cd22160">
    <property type="entry name" value="F-box_AtFBL13-like"/>
    <property type="match status" value="1"/>
</dbReference>
<dbReference type="InterPro" id="IPR053781">
    <property type="entry name" value="F-box_AtFBL13-like"/>
</dbReference>
<evidence type="ECO:0000259" key="2">
    <source>
        <dbReference type="Pfam" id="PF23622"/>
    </source>
</evidence>
<protein>
    <recommendedName>
        <fullName evidence="5">F-box domain-containing protein</fullName>
    </recommendedName>
</protein>
<evidence type="ECO:0000259" key="1">
    <source>
        <dbReference type="Pfam" id="PF00646"/>
    </source>
</evidence>